<reference evidence="1 2" key="1">
    <citation type="submission" date="2018-07" db="EMBL/GenBank/DDBJ databases">
        <title>Leeuwenhoekiella genomics.</title>
        <authorList>
            <person name="Tahon G."/>
            <person name="Willems A."/>
        </authorList>
    </citation>
    <scope>NUCLEOTIDE SEQUENCE [LARGE SCALE GENOMIC DNA]</scope>
    <source>
        <strain evidence="1 2">LMG 1345</strain>
    </source>
</reference>
<evidence type="ECO:0000313" key="2">
    <source>
        <dbReference type="Proteomes" id="UP000290608"/>
    </source>
</evidence>
<protein>
    <recommendedName>
        <fullName evidence="3">TIGR02453 family protein</fullName>
    </recommendedName>
</protein>
<dbReference type="InterPro" id="IPR015996">
    <property type="entry name" value="UCP028451"/>
</dbReference>
<proteinExistence type="predicted"/>
<dbReference type="AlphaFoldDB" id="A0A4Q0PBK1"/>
<dbReference type="EMBL" id="QOVL01000026">
    <property type="protein sequence ID" value="RXG24107.1"/>
    <property type="molecule type" value="Genomic_DNA"/>
</dbReference>
<dbReference type="PANTHER" id="PTHR36452:SF1">
    <property type="entry name" value="DUF2461 DOMAIN-CONTAINING PROTEIN"/>
    <property type="match status" value="1"/>
</dbReference>
<dbReference type="Pfam" id="PF09365">
    <property type="entry name" value="DUF2461"/>
    <property type="match status" value="1"/>
</dbReference>
<dbReference type="NCBIfam" id="TIGR02453">
    <property type="entry name" value="TIGR02453 family protein"/>
    <property type="match status" value="1"/>
</dbReference>
<accession>A0A4Q0PBK1</accession>
<dbReference type="PANTHER" id="PTHR36452">
    <property type="entry name" value="CHROMOSOME 12, WHOLE GENOME SHOTGUN SEQUENCE"/>
    <property type="match status" value="1"/>
</dbReference>
<dbReference type="STRING" id="1122159.SAMN02745246_03888"/>
<evidence type="ECO:0008006" key="3">
    <source>
        <dbReference type="Google" id="ProtNLM"/>
    </source>
</evidence>
<dbReference type="InterPro" id="IPR012808">
    <property type="entry name" value="CHP02453"/>
</dbReference>
<organism evidence="1 2">
    <name type="scientific">Leeuwenhoekiella marinoflava</name>
    <dbReference type="NCBI Taxonomy" id="988"/>
    <lineage>
        <taxon>Bacteria</taxon>
        <taxon>Pseudomonadati</taxon>
        <taxon>Bacteroidota</taxon>
        <taxon>Flavobacteriia</taxon>
        <taxon>Flavobacteriales</taxon>
        <taxon>Flavobacteriaceae</taxon>
        <taxon>Leeuwenhoekiella</taxon>
    </lineage>
</organism>
<name>A0A4Q0PBK1_9FLAO</name>
<gene>
    <name evidence="1" type="ORF">DSL99_3749</name>
</gene>
<dbReference type="RefSeq" id="WP_073100869.1">
    <property type="nucleotide sequence ID" value="NZ_JBALUR010000004.1"/>
</dbReference>
<sequence>MSVQIPKAYFPFLKELKENNHKDWMDAHKSEYIKLENDFKTFCKATVDELNSFDQIERVKVFRINRDVRFSKNKMPYKTTRSAIFSREGVQRRGSYYFQIAPDTSFVGGGFFSPEPADLLRIRKEFELDSEPIREILKQPQFKKAFGGFNTDSQVKTAPKGFSKEDPNIDLIRNKNYFVSHTFTNEEVLADDFQENLVKHFKLLLPFFDYMSEVLTTDLNGESII</sequence>
<dbReference type="PIRSF" id="PIRSF028451">
    <property type="entry name" value="UCP028451"/>
    <property type="match status" value="1"/>
</dbReference>
<comment type="caution">
    <text evidence="1">The sequence shown here is derived from an EMBL/GenBank/DDBJ whole genome shotgun (WGS) entry which is preliminary data.</text>
</comment>
<evidence type="ECO:0000313" key="1">
    <source>
        <dbReference type="EMBL" id="RXG24107.1"/>
    </source>
</evidence>
<dbReference type="Proteomes" id="UP000290608">
    <property type="component" value="Unassembled WGS sequence"/>
</dbReference>